<feature type="region of interest" description="Disordered" evidence="2">
    <location>
        <begin position="665"/>
        <end position="692"/>
    </location>
</feature>
<evidence type="ECO:0000313" key="4">
    <source>
        <dbReference type="EMBL" id="VFQ83323.1"/>
    </source>
</evidence>
<dbReference type="Pfam" id="PF14223">
    <property type="entry name" value="Retrotran_gag_2"/>
    <property type="match status" value="1"/>
</dbReference>
<evidence type="ECO:0000313" key="5">
    <source>
        <dbReference type="Proteomes" id="UP000595140"/>
    </source>
</evidence>
<keyword evidence="1" id="KW-0175">Coiled coil</keyword>
<feature type="compositionally biased region" description="Polar residues" evidence="2">
    <location>
        <begin position="394"/>
        <end position="410"/>
    </location>
</feature>
<dbReference type="Gene3D" id="3.90.70.10">
    <property type="entry name" value="Cysteine proteinases"/>
    <property type="match status" value="1"/>
</dbReference>
<sequence length="707" mass="80769">MVSLDSTNYSIWKIRIEDYLCSKDLLDPISYKERPTSVDEKAWASLNRKAVASIKQYVFLSVLQHVANETNVFEMWKKLESMYERNNATGKAYLIRKLVKLQYKDGDSIIVHMNEFQGVVNQLVRMKMKLEDELQALLLLSSLPDSWDTLVVLLSNSAPDGKMTMEMVKASLLNEEARRKESGYVNFDEHKLTVRKIHRILSVGAMSAGTVIYPSFHKLYNPENKLVYKGRCFYAPEEFEDAECASSYITGQSEYPYETHLVAIVGCAVCWGTPFLECYNSYGFDWGINGRAWIPKKYFFYFCMPDCDGELVSKLKKLGISNIVREERRHDCADTPDSVGTYYTKLTLPSCQEVDKQVFSTDGASCAPIYVDMMWDTFLSSRSIVIDSKSQQVSTRTRSAPSPLTISKSIRTPFDHGDGNGGRRVANSLSRFSTNADQPAEHFREGGKKVHWTQTKSLKVRSPRHSNLEGHHSAFYKEMQSPRFQAILRVTSGRRKRVPDIKSFSHELDSKGVRPLPFWKSRAFGRMEEIMVMIRSKFDKLKEEVNSDLGVFAGDLVGMLEKASEPNAHWRESLEDLLVLARQCAEMSPSDFWLSCEGIVQNLDDRRQELPMGTIKQDHTRLLFILARCTRLVQFQKESGFEEHILSFHKLSDVGVYPEQMLGPSKEFNGRRHKKSQGMDHSSLTAREDQTDENFCGETTEVSTAKC</sequence>
<feature type="coiled-coil region" evidence="1">
    <location>
        <begin position="113"/>
        <end position="140"/>
    </location>
</feature>
<evidence type="ECO:0000256" key="2">
    <source>
        <dbReference type="SAM" id="MobiDB-lite"/>
    </source>
</evidence>
<evidence type="ECO:0000256" key="1">
    <source>
        <dbReference type="SAM" id="Coils"/>
    </source>
</evidence>
<gene>
    <name evidence="4" type="ORF">CCAM_LOCUS25099</name>
</gene>
<name>A0A484M3I9_9ASTE</name>
<evidence type="ECO:0000259" key="3">
    <source>
        <dbReference type="Pfam" id="PF26031"/>
    </source>
</evidence>
<dbReference type="Proteomes" id="UP000595140">
    <property type="component" value="Unassembled WGS sequence"/>
</dbReference>
<dbReference type="AlphaFoldDB" id="A0A484M3I9"/>
<dbReference type="PANTHER" id="PTHR35317">
    <property type="entry name" value="OS04G0629600 PROTEIN"/>
    <property type="match status" value="1"/>
</dbReference>
<keyword evidence="5" id="KW-1185">Reference proteome</keyword>
<protein>
    <recommendedName>
        <fullName evidence="3">IREH1/IRE-like N-terminal domain-containing protein</fullName>
    </recommendedName>
</protein>
<proteinExistence type="predicted"/>
<dbReference type="PANTHER" id="PTHR35317:SF29">
    <property type="entry name" value="CCHC-TYPE DOMAIN-CONTAINING PROTEIN"/>
    <property type="match status" value="1"/>
</dbReference>
<dbReference type="SUPFAM" id="SSF54001">
    <property type="entry name" value="Cysteine proteinases"/>
    <property type="match status" value="1"/>
</dbReference>
<feature type="region of interest" description="Disordered" evidence="2">
    <location>
        <begin position="394"/>
        <end position="421"/>
    </location>
</feature>
<reference evidence="4 5" key="1">
    <citation type="submission" date="2018-04" db="EMBL/GenBank/DDBJ databases">
        <authorList>
            <person name="Vogel A."/>
        </authorList>
    </citation>
    <scope>NUCLEOTIDE SEQUENCE [LARGE SCALE GENOMIC DNA]</scope>
</reference>
<feature type="domain" description="IREH1/IRE-like N-terminal" evidence="3">
    <location>
        <begin position="519"/>
        <end position="637"/>
    </location>
</feature>
<organism evidence="4 5">
    <name type="scientific">Cuscuta campestris</name>
    <dbReference type="NCBI Taxonomy" id="132261"/>
    <lineage>
        <taxon>Eukaryota</taxon>
        <taxon>Viridiplantae</taxon>
        <taxon>Streptophyta</taxon>
        <taxon>Embryophyta</taxon>
        <taxon>Tracheophyta</taxon>
        <taxon>Spermatophyta</taxon>
        <taxon>Magnoliopsida</taxon>
        <taxon>eudicotyledons</taxon>
        <taxon>Gunneridae</taxon>
        <taxon>Pentapetalae</taxon>
        <taxon>asterids</taxon>
        <taxon>lamiids</taxon>
        <taxon>Solanales</taxon>
        <taxon>Convolvulaceae</taxon>
        <taxon>Cuscuteae</taxon>
        <taxon>Cuscuta</taxon>
        <taxon>Cuscuta subgen. Grammica</taxon>
        <taxon>Cuscuta sect. Cleistogrammica</taxon>
    </lineage>
</organism>
<accession>A0A484M3I9</accession>
<dbReference type="OrthoDB" id="1737741at2759"/>
<dbReference type="EMBL" id="OOIL02002582">
    <property type="protein sequence ID" value="VFQ83323.1"/>
    <property type="molecule type" value="Genomic_DNA"/>
</dbReference>
<dbReference type="InterPro" id="IPR058783">
    <property type="entry name" value="IREH1/IRE-like_N"/>
</dbReference>
<dbReference type="Pfam" id="PF26031">
    <property type="entry name" value="IREH1"/>
    <property type="match status" value="1"/>
</dbReference>
<dbReference type="InterPro" id="IPR038765">
    <property type="entry name" value="Papain-like_cys_pep_sf"/>
</dbReference>